<keyword evidence="2" id="KW-1185">Reference proteome</keyword>
<dbReference type="EMBL" id="BEZZ01000051">
    <property type="protein sequence ID" value="GCC24235.1"/>
    <property type="molecule type" value="Genomic_DNA"/>
</dbReference>
<protein>
    <submittedName>
        <fullName evidence="1">Uncharacterized protein</fullName>
    </submittedName>
</protein>
<proteinExistence type="predicted"/>
<gene>
    <name evidence="1" type="ORF">chiPu_0002635</name>
</gene>
<dbReference type="Proteomes" id="UP000287033">
    <property type="component" value="Unassembled WGS sequence"/>
</dbReference>
<dbReference type="AlphaFoldDB" id="A0A401S1G4"/>
<organism evidence="1 2">
    <name type="scientific">Chiloscyllium punctatum</name>
    <name type="common">Brownbanded bambooshark</name>
    <name type="synonym">Hemiscyllium punctatum</name>
    <dbReference type="NCBI Taxonomy" id="137246"/>
    <lineage>
        <taxon>Eukaryota</taxon>
        <taxon>Metazoa</taxon>
        <taxon>Chordata</taxon>
        <taxon>Craniata</taxon>
        <taxon>Vertebrata</taxon>
        <taxon>Chondrichthyes</taxon>
        <taxon>Elasmobranchii</taxon>
        <taxon>Galeomorphii</taxon>
        <taxon>Galeoidea</taxon>
        <taxon>Orectolobiformes</taxon>
        <taxon>Hemiscylliidae</taxon>
        <taxon>Chiloscyllium</taxon>
    </lineage>
</organism>
<reference evidence="1 2" key="1">
    <citation type="journal article" date="2018" name="Nat. Ecol. Evol.">
        <title>Shark genomes provide insights into elasmobranch evolution and the origin of vertebrates.</title>
        <authorList>
            <person name="Hara Y"/>
            <person name="Yamaguchi K"/>
            <person name="Onimaru K"/>
            <person name="Kadota M"/>
            <person name="Koyanagi M"/>
            <person name="Keeley SD"/>
            <person name="Tatsumi K"/>
            <person name="Tanaka K"/>
            <person name="Motone F"/>
            <person name="Kageyama Y"/>
            <person name="Nozu R"/>
            <person name="Adachi N"/>
            <person name="Nishimura O"/>
            <person name="Nakagawa R"/>
            <person name="Tanegashima C"/>
            <person name="Kiyatake I"/>
            <person name="Matsumoto R"/>
            <person name="Murakumo K"/>
            <person name="Nishida K"/>
            <person name="Terakita A"/>
            <person name="Kuratani S"/>
            <person name="Sato K"/>
            <person name="Hyodo S Kuraku.S."/>
        </authorList>
    </citation>
    <scope>NUCLEOTIDE SEQUENCE [LARGE SCALE GENOMIC DNA]</scope>
</reference>
<comment type="caution">
    <text evidence="1">The sequence shown here is derived from an EMBL/GenBank/DDBJ whole genome shotgun (WGS) entry which is preliminary data.</text>
</comment>
<accession>A0A401S1G4</accession>
<name>A0A401S1G4_CHIPU</name>
<sequence length="80" mass="9500">MCYLRNQKVLYHIDTQCFISTITKMMITEVPRTGNVALLRTTKPTDYLMKENDQLIKQWEKDRRCDSAERRLLMDSDLDG</sequence>
<evidence type="ECO:0000313" key="1">
    <source>
        <dbReference type="EMBL" id="GCC24235.1"/>
    </source>
</evidence>
<evidence type="ECO:0000313" key="2">
    <source>
        <dbReference type="Proteomes" id="UP000287033"/>
    </source>
</evidence>